<dbReference type="AlphaFoldDB" id="A0A0A1TVE0"/>
<sequence>KHDVTKPIQLPSLNKVTTTLKEGEVLNTTRRGEELHPTKQKIKFGSPIVIGSKDIETHKKPLKRPLKKSKKKTKKICMEEEYSDDESELQNEQLYNKRDHFCFNETMKRNNELQNEGIDLTMAAQYKKAYNFLKDLLLKMGFKITQNEAINLAYKTILCFIRFGDLVERYDVTELNVFPSDVFKKKVVIPFFQWKEIPNDIKTNLAFYKRVSTFLENAKNGMVELPQKLERWYMFNRWSFCDDLRLLFEIEKCGVGAYAMYIENPIIRLTLAVAYRFLNDEQMAGFCARRVEELMKII</sequence>
<gene>
    <name evidence="1" type="ORF">EIN_277370</name>
</gene>
<evidence type="ECO:0000313" key="1">
    <source>
        <dbReference type="EMBL" id="ELP84337.1"/>
    </source>
</evidence>
<protein>
    <submittedName>
        <fullName evidence="1">Uncharacterized protein</fullName>
    </submittedName>
</protein>
<proteinExistence type="predicted"/>
<name>A0A0A1TVE0_ENTIV</name>
<evidence type="ECO:0000313" key="2">
    <source>
        <dbReference type="Proteomes" id="UP000014680"/>
    </source>
</evidence>
<reference evidence="1 2" key="1">
    <citation type="submission" date="2012-10" db="EMBL/GenBank/DDBJ databases">
        <authorList>
            <person name="Zafar N."/>
            <person name="Inman J."/>
            <person name="Hall N."/>
            <person name="Lorenzi H."/>
            <person name="Caler E."/>
        </authorList>
    </citation>
    <scope>NUCLEOTIDE SEQUENCE [LARGE SCALE GENOMIC DNA]</scope>
    <source>
        <strain evidence="1 2">IP1</strain>
    </source>
</reference>
<dbReference type="KEGG" id="eiv:EIN_277370"/>
<accession>A0A0A1TVE0</accession>
<feature type="non-terminal residue" evidence="1">
    <location>
        <position position="1"/>
    </location>
</feature>
<dbReference type="EMBL" id="KB207139">
    <property type="protein sequence ID" value="ELP84337.1"/>
    <property type="molecule type" value="Genomic_DNA"/>
</dbReference>
<keyword evidence="2" id="KW-1185">Reference proteome</keyword>
<dbReference type="OrthoDB" id="29835at2759"/>
<dbReference type="VEuPathDB" id="AmoebaDB:EIN_277370"/>
<dbReference type="Proteomes" id="UP000014680">
    <property type="component" value="Unassembled WGS sequence"/>
</dbReference>
<dbReference type="GeneID" id="14883328"/>
<dbReference type="RefSeq" id="XP_004183683.1">
    <property type="nucleotide sequence ID" value="XM_004183635.1"/>
</dbReference>
<organism evidence="1 2">
    <name type="scientific">Entamoeba invadens IP1</name>
    <dbReference type="NCBI Taxonomy" id="370355"/>
    <lineage>
        <taxon>Eukaryota</taxon>
        <taxon>Amoebozoa</taxon>
        <taxon>Evosea</taxon>
        <taxon>Archamoebae</taxon>
        <taxon>Mastigamoebida</taxon>
        <taxon>Entamoebidae</taxon>
        <taxon>Entamoeba</taxon>
    </lineage>
</organism>